<gene>
    <name evidence="2" type="ORF">VQ7734_00212</name>
</gene>
<sequence>MISDTLSGYGLNAVYIPFKYRLNLHAWNNLHPGQSLIFHILICNIALPLYIRIYNHQESNHFRYHSLTRPVYFAVTKN</sequence>
<dbReference type="AlphaFoldDB" id="A0A1M7YPD9"/>
<evidence type="ECO:0000313" key="3">
    <source>
        <dbReference type="Proteomes" id="UP000184600"/>
    </source>
</evidence>
<dbReference type="EMBL" id="FRFG01000003">
    <property type="protein sequence ID" value="SHO54498.1"/>
    <property type="molecule type" value="Genomic_DNA"/>
</dbReference>
<evidence type="ECO:0000256" key="1">
    <source>
        <dbReference type="SAM" id="Phobius"/>
    </source>
</evidence>
<proteinExistence type="predicted"/>
<keyword evidence="1" id="KW-0812">Transmembrane</keyword>
<keyword evidence="1" id="KW-0472">Membrane</keyword>
<evidence type="ECO:0000313" key="2">
    <source>
        <dbReference type="EMBL" id="SHO54498.1"/>
    </source>
</evidence>
<feature type="transmembrane region" description="Helical" evidence="1">
    <location>
        <begin position="36"/>
        <end position="54"/>
    </location>
</feature>
<keyword evidence="3" id="KW-1185">Reference proteome</keyword>
<dbReference type="Proteomes" id="UP000184600">
    <property type="component" value="Unassembled WGS sequence"/>
</dbReference>
<accession>A0A1M7YPD9</accession>
<reference evidence="3" key="1">
    <citation type="submission" date="2016-12" db="EMBL/GenBank/DDBJ databases">
        <authorList>
            <person name="Rodrigo-Torres L."/>
            <person name="Arahal R.D."/>
            <person name="Lucena T."/>
        </authorList>
    </citation>
    <scope>NUCLEOTIDE SEQUENCE [LARGE SCALE GENOMIC DNA]</scope>
</reference>
<protein>
    <submittedName>
        <fullName evidence="2">Uncharacterized protein</fullName>
    </submittedName>
</protein>
<name>A0A1M7YPD9_9VIBR</name>
<keyword evidence="1" id="KW-1133">Transmembrane helix</keyword>
<organism evidence="2 3">
    <name type="scientific">Vibrio quintilis</name>
    <dbReference type="NCBI Taxonomy" id="1117707"/>
    <lineage>
        <taxon>Bacteria</taxon>
        <taxon>Pseudomonadati</taxon>
        <taxon>Pseudomonadota</taxon>
        <taxon>Gammaproteobacteria</taxon>
        <taxon>Vibrionales</taxon>
        <taxon>Vibrionaceae</taxon>
        <taxon>Vibrio</taxon>
    </lineage>
</organism>